<dbReference type="EC" id="3.2.1.1" evidence="4 12"/>
<keyword evidence="17" id="KW-1185">Reference proteome</keyword>
<keyword evidence="8" id="KW-0106">Calcium</keyword>
<dbReference type="Pfam" id="PF02806">
    <property type="entry name" value="Alpha-amylase_C"/>
    <property type="match status" value="1"/>
</dbReference>
<evidence type="ECO:0000256" key="9">
    <source>
        <dbReference type="ARBA" id="ARBA00023277"/>
    </source>
</evidence>
<evidence type="ECO:0000256" key="14">
    <source>
        <dbReference type="SAM" id="SignalP"/>
    </source>
</evidence>
<dbReference type="SUPFAM" id="SSF49452">
    <property type="entry name" value="Starch-binding domain-like"/>
    <property type="match status" value="1"/>
</dbReference>
<dbReference type="PANTHER" id="PTHR43447">
    <property type="entry name" value="ALPHA-AMYLASE"/>
    <property type="match status" value="1"/>
</dbReference>
<evidence type="ECO:0000256" key="5">
    <source>
        <dbReference type="ARBA" id="ARBA00017303"/>
    </source>
</evidence>
<dbReference type="InterPro" id="IPR013784">
    <property type="entry name" value="Carb-bd-like_fold"/>
</dbReference>
<feature type="signal peptide" evidence="14">
    <location>
        <begin position="1"/>
        <end position="27"/>
    </location>
</feature>
<evidence type="ECO:0000256" key="3">
    <source>
        <dbReference type="ARBA" id="ARBA00008061"/>
    </source>
</evidence>
<dbReference type="PROSITE" id="PS51318">
    <property type="entry name" value="TAT"/>
    <property type="match status" value="1"/>
</dbReference>
<dbReference type="SUPFAM" id="SSF51445">
    <property type="entry name" value="(Trans)glycosidases"/>
    <property type="match status" value="1"/>
</dbReference>
<keyword evidence="14" id="KW-0732">Signal</keyword>
<dbReference type="EMBL" id="JAVREH010000006">
    <property type="protein sequence ID" value="MDT0261178.1"/>
    <property type="molecule type" value="Genomic_DNA"/>
</dbReference>
<evidence type="ECO:0000256" key="4">
    <source>
        <dbReference type="ARBA" id="ARBA00012595"/>
    </source>
</evidence>
<sequence length="597" mass="62438">MRLPAERVRRTLYATAASAALAATAFAGAFLAQPSSAAATVAPRGDVIANLFEWNWASVSAECTNVLGPDGYGAVQVAPPQESVTLPGNSPAHPWWEVYQPVSYQLNSRMGNRAAFTSMVSACHAAGVKVYADAVLNHMTGQGATGYAGTDFTNKYTYPGLYGSQDFHHYPADCPNSSGLVTDYNNQTDVQKCELVSLSDLRTESSYVRGKLAAYLNDLLSVGVDGFRLDAAKHINAADIAAIQSQLTRAAFVYQEVMPGGAVNPPAYEANGSVLEFSYGQQLKTRFQSTIAGLQTFGSSGLEPSAESVTFVDNHDTDRNGSTLSYKDGATYQLANVYSLARGYGTPQVYASFTFSNNDQSPPADGNGFVTATNCGNGAWSCQDRTLSTVGMVGWHNAVGTAAVANWWSDGSNVISFSRGTAGFVAINNSDSATTRTFAIGLAAGTYCDVIHGTASGTTCSGPTVTVDASHNASITVAAKDAVAFDIDSTVTGGGSQPPASTVAVSFHEYATTTYGQNVFVVGDIAALGGWDTSKAVALSSAGYPTWSGTVIVPAGTSFQYKYLKKNPDGSITWEGSSNRTASSGTGSTLSLSDTWR</sequence>
<keyword evidence="6" id="KW-0479">Metal-binding</keyword>
<dbReference type="InterPro" id="IPR006311">
    <property type="entry name" value="TAT_signal"/>
</dbReference>
<evidence type="ECO:0000256" key="6">
    <source>
        <dbReference type="ARBA" id="ARBA00022723"/>
    </source>
</evidence>
<feature type="chain" id="PRO_5047218948" description="Alpha-amylase" evidence="14">
    <location>
        <begin position="28"/>
        <end position="597"/>
    </location>
</feature>
<comment type="catalytic activity">
    <reaction evidence="1 12">
        <text>Endohydrolysis of (1-&gt;4)-alpha-D-glucosidic linkages in polysaccharides containing three or more (1-&gt;4)-alpha-linked D-glucose units.</text>
        <dbReference type="EC" id="3.2.1.1"/>
    </reaction>
</comment>
<feature type="compositionally biased region" description="Low complexity" evidence="13">
    <location>
        <begin position="583"/>
        <end position="597"/>
    </location>
</feature>
<evidence type="ECO:0000256" key="2">
    <source>
        <dbReference type="ARBA" id="ARBA00001913"/>
    </source>
</evidence>
<proteinExistence type="inferred from homology"/>
<comment type="similarity">
    <text evidence="3 11">Belongs to the glycosyl hydrolase 13 family.</text>
</comment>
<dbReference type="Gene3D" id="2.60.40.1180">
    <property type="entry name" value="Golgi alpha-mannosidase II"/>
    <property type="match status" value="1"/>
</dbReference>
<comment type="caution">
    <text evidence="16">The sequence shown here is derived from an EMBL/GenBank/DDBJ whole genome shotgun (WGS) entry which is preliminary data.</text>
</comment>
<evidence type="ECO:0000256" key="11">
    <source>
        <dbReference type="RuleBase" id="RU003615"/>
    </source>
</evidence>
<dbReference type="CDD" id="cd05808">
    <property type="entry name" value="CBM20_alpha_amylase"/>
    <property type="match status" value="1"/>
</dbReference>
<dbReference type="InterPro" id="IPR013780">
    <property type="entry name" value="Glyco_hydro_b"/>
</dbReference>
<protein>
    <recommendedName>
        <fullName evidence="5 12">Alpha-amylase</fullName>
        <ecNumber evidence="4 12">3.2.1.1</ecNumber>
    </recommendedName>
</protein>
<dbReference type="InterPro" id="IPR006048">
    <property type="entry name" value="A-amylase/branching_C"/>
</dbReference>
<evidence type="ECO:0000259" key="15">
    <source>
        <dbReference type="PROSITE" id="PS51166"/>
    </source>
</evidence>
<dbReference type="SUPFAM" id="SSF51011">
    <property type="entry name" value="Glycosyl hydrolase domain"/>
    <property type="match status" value="1"/>
</dbReference>
<accession>A0ABU2J8W0</accession>
<evidence type="ECO:0000256" key="1">
    <source>
        <dbReference type="ARBA" id="ARBA00000548"/>
    </source>
</evidence>
<feature type="region of interest" description="Disordered" evidence="13">
    <location>
        <begin position="574"/>
        <end position="597"/>
    </location>
</feature>
<dbReference type="Pfam" id="PF00128">
    <property type="entry name" value="Alpha-amylase"/>
    <property type="match status" value="1"/>
</dbReference>
<reference evidence="17" key="1">
    <citation type="submission" date="2023-07" db="EMBL/GenBank/DDBJ databases">
        <title>30 novel species of actinomycetes from the DSMZ collection.</title>
        <authorList>
            <person name="Nouioui I."/>
        </authorList>
    </citation>
    <scope>NUCLEOTIDE SEQUENCE [LARGE SCALE GENOMIC DNA]</scope>
    <source>
        <strain evidence="17">DSM 44399</strain>
    </source>
</reference>
<dbReference type="InterPro" id="IPR006046">
    <property type="entry name" value="Alpha_amylase"/>
</dbReference>
<keyword evidence="7 12" id="KW-0378">Hydrolase</keyword>
<evidence type="ECO:0000256" key="10">
    <source>
        <dbReference type="ARBA" id="ARBA00023295"/>
    </source>
</evidence>
<keyword evidence="10 12" id="KW-0326">Glycosidase</keyword>
<gene>
    <name evidence="16" type="ORF">RM423_07190</name>
</gene>
<evidence type="ECO:0000313" key="16">
    <source>
        <dbReference type="EMBL" id="MDT0261178.1"/>
    </source>
</evidence>
<dbReference type="PRINTS" id="PR00110">
    <property type="entry name" value="ALPHAAMYLASE"/>
</dbReference>
<evidence type="ECO:0000256" key="13">
    <source>
        <dbReference type="SAM" id="MobiDB-lite"/>
    </source>
</evidence>
<dbReference type="InterPro" id="IPR002044">
    <property type="entry name" value="CBM20"/>
</dbReference>
<dbReference type="RefSeq" id="WP_311422331.1">
    <property type="nucleotide sequence ID" value="NZ_JAVREH010000006.1"/>
</dbReference>
<evidence type="ECO:0000256" key="12">
    <source>
        <dbReference type="RuleBase" id="RU361134"/>
    </source>
</evidence>
<feature type="domain" description="CBM20" evidence="15">
    <location>
        <begin position="497"/>
        <end position="597"/>
    </location>
</feature>
<comment type="cofactor">
    <cofactor evidence="2">
        <name>Ca(2+)</name>
        <dbReference type="ChEBI" id="CHEBI:29108"/>
    </cofactor>
</comment>
<dbReference type="PROSITE" id="PS51166">
    <property type="entry name" value="CBM20"/>
    <property type="match status" value="1"/>
</dbReference>
<dbReference type="InterPro" id="IPR031319">
    <property type="entry name" value="A-amylase_C"/>
</dbReference>
<dbReference type="InterPro" id="IPR017853">
    <property type="entry name" value="GH"/>
</dbReference>
<dbReference type="Proteomes" id="UP001183176">
    <property type="component" value="Unassembled WGS sequence"/>
</dbReference>
<dbReference type="CDD" id="cd11317">
    <property type="entry name" value="AmyAc_bac_euk_AmyA"/>
    <property type="match status" value="1"/>
</dbReference>
<evidence type="ECO:0000256" key="7">
    <source>
        <dbReference type="ARBA" id="ARBA00022801"/>
    </source>
</evidence>
<name>A0ABU2J8W0_9ACTN</name>
<dbReference type="InterPro" id="IPR006047">
    <property type="entry name" value="GH13_cat_dom"/>
</dbReference>
<dbReference type="Pfam" id="PF00686">
    <property type="entry name" value="CBM_20"/>
    <property type="match status" value="1"/>
</dbReference>
<dbReference type="SMART" id="SM01065">
    <property type="entry name" value="CBM_2"/>
    <property type="match status" value="1"/>
</dbReference>
<dbReference type="SMART" id="SM00642">
    <property type="entry name" value="Aamy"/>
    <property type="match status" value="1"/>
</dbReference>
<dbReference type="Gene3D" id="2.60.40.10">
    <property type="entry name" value="Immunoglobulins"/>
    <property type="match status" value="1"/>
</dbReference>
<keyword evidence="9 12" id="KW-0119">Carbohydrate metabolism</keyword>
<dbReference type="Gene3D" id="3.20.20.80">
    <property type="entry name" value="Glycosidases"/>
    <property type="match status" value="1"/>
</dbReference>
<organism evidence="16 17">
    <name type="scientific">Jatrophihabitans lederbergiae</name>
    <dbReference type="NCBI Taxonomy" id="3075547"/>
    <lineage>
        <taxon>Bacteria</taxon>
        <taxon>Bacillati</taxon>
        <taxon>Actinomycetota</taxon>
        <taxon>Actinomycetes</taxon>
        <taxon>Jatrophihabitantales</taxon>
        <taxon>Jatrophihabitantaceae</taxon>
        <taxon>Jatrophihabitans</taxon>
    </lineage>
</organism>
<evidence type="ECO:0000313" key="17">
    <source>
        <dbReference type="Proteomes" id="UP001183176"/>
    </source>
</evidence>
<evidence type="ECO:0000256" key="8">
    <source>
        <dbReference type="ARBA" id="ARBA00022837"/>
    </source>
</evidence>
<dbReference type="SMART" id="SM00632">
    <property type="entry name" value="Aamy_C"/>
    <property type="match status" value="1"/>
</dbReference>
<dbReference type="InterPro" id="IPR013783">
    <property type="entry name" value="Ig-like_fold"/>
</dbReference>